<keyword evidence="2" id="KW-1185">Reference proteome</keyword>
<dbReference type="EMBL" id="JABTEG010000005">
    <property type="protein sequence ID" value="KAG4305015.1"/>
    <property type="molecule type" value="Genomic_DNA"/>
</dbReference>
<comment type="caution">
    <text evidence="1">The sequence shown here is derived from an EMBL/GenBank/DDBJ whole genome shotgun (WGS) entry which is preliminary data.</text>
</comment>
<proteinExistence type="predicted"/>
<gene>
    <name evidence="1" type="ORF">PORY_001690</name>
</gene>
<reference evidence="1 2" key="1">
    <citation type="journal article" date="2021" name="Commun. Biol.">
        <title>Genomic insights into the host specific adaptation of the Pneumocystis genus.</title>
        <authorList>
            <person name="Cisse O.H."/>
            <person name="Ma L."/>
            <person name="Dekker J.P."/>
            <person name="Khil P.P."/>
            <person name="Youn J.-H."/>
            <person name="Brenchley J.M."/>
            <person name="Blair R."/>
            <person name="Pahar B."/>
            <person name="Chabe M."/>
            <person name="Van Rompay K.K.A."/>
            <person name="Keesler R."/>
            <person name="Sukura A."/>
            <person name="Hirsch V."/>
            <person name="Kutty G."/>
            <person name="Liu Y."/>
            <person name="Peng L."/>
            <person name="Chen J."/>
            <person name="Song J."/>
            <person name="Weissenbacher-Lang C."/>
            <person name="Xu J."/>
            <person name="Upham N.S."/>
            <person name="Stajich J.E."/>
            <person name="Cuomo C.A."/>
            <person name="Cushion M.T."/>
            <person name="Kovacs J.A."/>
        </authorList>
    </citation>
    <scope>NUCLEOTIDE SEQUENCE [LARGE SCALE GENOMIC DNA]</scope>
    <source>
        <strain evidence="1 2">RABM</strain>
    </source>
</reference>
<organism evidence="1 2">
    <name type="scientific">Pneumocystis oryctolagi</name>
    <dbReference type="NCBI Taxonomy" id="42067"/>
    <lineage>
        <taxon>Eukaryota</taxon>
        <taxon>Fungi</taxon>
        <taxon>Dikarya</taxon>
        <taxon>Ascomycota</taxon>
        <taxon>Taphrinomycotina</taxon>
        <taxon>Pneumocystomycetes</taxon>
        <taxon>Pneumocystaceae</taxon>
        <taxon>Pneumocystis</taxon>
    </lineage>
</organism>
<evidence type="ECO:0000313" key="2">
    <source>
        <dbReference type="Proteomes" id="UP000768646"/>
    </source>
</evidence>
<accession>A0ACB7CC15</accession>
<protein>
    <submittedName>
        <fullName evidence="1">Uncharacterized protein</fullName>
    </submittedName>
</protein>
<evidence type="ECO:0000313" key="1">
    <source>
        <dbReference type="EMBL" id="KAG4305015.1"/>
    </source>
</evidence>
<name>A0ACB7CC15_9ASCO</name>
<sequence>MTLFSFDIIFQPPFQNNSLAGLGSFSLIDRLGNLSTLSGQNKGSKEGKTGDFGGLHTTITTYSALTVWLIKERVTKCDVSGGIFPFAMYAYLEFKLPNETETRRATLHPYSIKDASPYLNENKGAAYFVPHGYQPILVPQDDKDATIQALLDQTMSCTQAVKVSVPLRQTLLPHYIIKPCKKSKTEKPIRPPRPPNAFILYRQNQQAHVLRQNANLCNNDVSRIVGNMWNDESPLIKQRFHKLAQEMKEQHRAMYPMYRYCPRKTSERKKRVKTKQTSEQTSYHGVGQIGVQPTAPIVM</sequence>
<dbReference type="Proteomes" id="UP000768646">
    <property type="component" value="Unassembled WGS sequence"/>
</dbReference>